<dbReference type="OrthoDB" id="427480at2759"/>
<dbReference type="GO" id="GO:0005886">
    <property type="term" value="C:plasma membrane"/>
    <property type="evidence" value="ECO:0007669"/>
    <property type="project" value="TreeGrafter"/>
</dbReference>
<reference evidence="2" key="1">
    <citation type="journal article" date="2023" name="Plant J.">
        <title>The genome of the king protea, Protea cynaroides.</title>
        <authorList>
            <person name="Chang J."/>
            <person name="Duong T.A."/>
            <person name="Schoeman C."/>
            <person name="Ma X."/>
            <person name="Roodt D."/>
            <person name="Barker N."/>
            <person name="Li Z."/>
            <person name="Van de Peer Y."/>
            <person name="Mizrachi E."/>
        </authorList>
    </citation>
    <scope>NUCLEOTIDE SEQUENCE</scope>
    <source>
        <tissue evidence="2">Young leaves</tissue>
    </source>
</reference>
<gene>
    <name evidence="2" type="ORF">NE237_009609</name>
</gene>
<feature type="domain" description="ABC1 atypical kinase-like" evidence="1">
    <location>
        <begin position="28"/>
        <end position="99"/>
    </location>
</feature>
<accession>A0A9Q0KY95</accession>
<dbReference type="PANTHER" id="PTHR43173">
    <property type="entry name" value="ABC1 FAMILY PROTEIN"/>
    <property type="match status" value="1"/>
</dbReference>
<dbReference type="InterPro" id="IPR004147">
    <property type="entry name" value="ABC1_dom"/>
</dbReference>
<comment type="caution">
    <text evidence="2">The sequence shown here is derived from an EMBL/GenBank/DDBJ whole genome shotgun (WGS) entry which is preliminary data.</text>
</comment>
<evidence type="ECO:0000313" key="2">
    <source>
        <dbReference type="EMBL" id="KAJ4978829.1"/>
    </source>
</evidence>
<dbReference type="InterPro" id="IPR051130">
    <property type="entry name" value="Mito_struct-func_regulator"/>
</dbReference>
<organism evidence="2 3">
    <name type="scientific">Protea cynaroides</name>
    <dbReference type="NCBI Taxonomy" id="273540"/>
    <lineage>
        <taxon>Eukaryota</taxon>
        <taxon>Viridiplantae</taxon>
        <taxon>Streptophyta</taxon>
        <taxon>Embryophyta</taxon>
        <taxon>Tracheophyta</taxon>
        <taxon>Spermatophyta</taxon>
        <taxon>Magnoliopsida</taxon>
        <taxon>Proteales</taxon>
        <taxon>Proteaceae</taxon>
        <taxon>Protea</taxon>
    </lineage>
</organism>
<evidence type="ECO:0000313" key="3">
    <source>
        <dbReference type="Proteomes" id="UP001141806"/>
    </source>
</evidence>
<dbReference type="Pfam" id="PF03109">
    <property type="entry name" value="ABC1"/>
    <property type="match status" value="1"/>
</dbReference>
<dbReference type="EMBL" id="JAMYWD010000002">
    <property type="protein sequence ID" value="KAJ4978829.1"/>
    <property type="molecule type" value="Genomic_DNA"/>
</dbReference>
<dbReference type="Proteomes" id="UP001141806">
    <property type="component" value="Unassembled WGS sequence"/>
</dbReference>
<sequence>MLRNIITALTKLQLFLLKKFKLLYVRGSKEYVVIKVLKPGVEDILVADLNCVYVVARILEFLNPELSRASLNDIVEDIKDSMLKEVNFKKEAVNIEAFRTPGGI</sequence>
<dbReference type="GO" id="GO:0010287">
    <property type="term" value="C:plastoglobule"/>
    <property type="evidence" value="ECO:0007669"/>
    <property type="project" value="TreeGrafter"/>
</dbReference>
<dbReference type="PANTHER" id="PTHR43173:SF22">
    <property type="entry name" value="OS07G0227800 PROTEIN"/>
    <property type="match status" value="1"/>
</dbReference>
<name>A0A9Q0KY95_9MAGN</name>
<keyword evidence="3" id="KW-1185">Reference proteome</keyword>
<evidence type="ECO:0000259" key="1">
    <source>
        <dbReference type="Pfam" id="PF03109"/>
    </source>
</evidence>
<dbReference type="AlphaFoldDB" id="A0A9Q0KY95"/>
<proteinExistence type="predicted"/>
<protein>
    <recommendedName>
        <fullName evidence="1">ABC1 atypical kinase-like domain-containing protein</fullName>
    </recommendedName>
</protein>